<dbReference type="AlphaFoldDB" id="A0A920BTT5"/>
<accession>A0A920BTT5</accession>
<sequence length="120" mass="14277">MEKLAEVKQCTKCNELKELMDFYKNAKTRDGYQPHCKVCHKELVRKSKQKNEDKHLSDRHNKRAKRFGLPAELTPSLVTYMREEQQGRCILTDIEEGLHFEHAVPSIQRWGKYLRKLLLH</sequence>
<comment type="caution">
    <text evidence="1">The sequence shown here is derived from an EMBL/GenBank/DDBJ whole genome shotgun (WGS) entry which is preliminary data.</text>
</comment>
<keyword evidence="2" id="KW-1185">Reference proteome</keyword>
<dbReference type="Proteomes" id="UP000682111">
    <property type="component" value="Unassembled WGS sequence"/>
</dbReference>
<evidence type="ECO:0000313" key="2">
    <source>
        <dbReference type="Proteomes" id="UP000682111"/>
    </source>
</evidence>
<dbReference type="RefSeq" id="WP_212933802.1">
    <property type="nucleotide sequence ID" value="NZ_BORC01000004.1"/>
</dbReference>
<evidence type="ECO:0000313" key="1">
    <source>
        <dbReference type="EMBL" id="GIN62510.1"/>
    </source>
</evidence>
<organism evidence="1 2">
    <name type="scientific">Robertmurraya siralis</name>
    <dbReference type="NCBI Taxonomy" id="77777"/>
    <lineage>
        <taxon>Bacteria</taxon>
        <taxon>Bacillati</taxon>
        <taxon>Bacillota</taxon>
        <taxon>Bacilli</taxon>
        <taxon>Bacillales</taxon>
        <taxon>Bacillaceae</taxon>
        <taxon>Robertmurraya</taxon>
    </lineage>
</organism>
<protein>
    <submittedName>
        <fullName evidence="1">Uncharacterized protein</fullName>
    </submittedName>
</protein>
<gene>
    <name evidence="1" type="ORF">J27TS8_25030</name>
</gene>
<dbReference type="EMBL" id="BORC01000004">
    <property type="protein sequence ID" value="GIN62510.1"/>
    <property type="molecule type" value="Genomic_DNA"/>
</dbReference>
<name>A0A920BTT5_9BACI</name>
<proteinExistence type="predicted"/>
<reference evidence="1" key="1">
    <citation type="submission" date="2021-03" db="EMBL/GenBank/DDBJ databases">
        <title>Antimicrobial resistance genes in bacteria isolated from Japanese honey, and their potential for conferring macrolide and lincosamide resistance in the American foulbrood pathogen Paenibacillus larvae.</title>
        <authorList>
            <person name="Okamoto M."/>
            <person name="Kumagai M."/>
            <person name="Kanamori H."/>
            <person name="Takamatsu D."/>
        </authorList>
    </citation>
    <scope>NUCLEOTIDE SEQUENCE</scope>
    <source>
        <strain evidence="1">J27TS8</strain>
    </source>
</reference>